<organism evidence="2">
    <name type="scientific">uncultured organism</name>
    <dbReference type="NCBI Taxonomy" id="155900"/>
    <lineage>
        <taxon>unclassified sequences</taxon>
        <taxon>environmental samples</taxon>
    </lineage>
</organism>
<sequence length="429" mass="46870">MKTDVILVDGERWRWFGHRGETAVVDPYPRLHRPARVLVNFSGAFTGVLRFEGKTQFARALIDREVRREGWVDGPNHIVIHHLSRARDGGQAFYTAVPLEAWQRLLQWIRGENDHCLVYPAGALLADVREGEGRILHLDRRLLVFARGRDDLSFEDVYSATGEAEDQQLAARTLGANIAAFAAQSGHAGPLRPEWLTALAAPDDELETSLIERVQDAAGVPVRRTRSQRFRDGDGEVLSALPRAVNRLGAAASSNPVREKTAWWSESMAPAVLTAVGALAVGLGAAGQYTHGLAAQERESARTLKAAVQDRSARIREADFPDRSGTVAELSAFVGRLDRGAPYTPVQVLASIREAAGPGLTVYRVRLESSPRDGYRLRVDGTAGNEDGGAIRRFLATLRRDGWHPVPLKPASDAPGSFSYRLAPGSQDT</sequence>
<dbReference type="AlphaFoldDB" id="A0A5B8R6D9"/>
<dbReference type="EMBL" id="MN079080">
    <property type="protein sequence ID" value="QEA04180.1"/>
    <property type="molecule type" value="Genomic_DNA"/>
</dbReference>
<feature type="region of interest" description="Disordered" evidence="1">
    <location>
        <begin position="406"/>
        <end position="429"/>
    </location>
</feature>
<protein>
    <submittedName>
        <fullName evidence="2">Uncharacterized protein</fullName>
    </submittedName>
</protein>
<reference evidence="2" key="1">
    <citation type="submission" date="2019-06" db="EMBL/GenBank/DDBJ databases">
        <authorList>
            <person name="Murdoch R.W."/>
            <person name="Fathepure B."/>
        </authorList>
    </citation>
    <scope>NUCLEOTIDE SEQUENCE</scope>
</reference>
<name>A0A5B8R6D9_9ZZZZ</name>
<accession>A0A5B8R6D9</accession>
<evidence type="ECO:0000313" key="2">
    <source>
        <dbReference type="EMBL" id="QEA04180.1"/>
    </source>
</evidence>
<gene>
    <name evidence="2" type="ORF">KBTEX_00484</name>
</gene>
<proteinExistence type="predicted"/>
<evidence type="ECO:0000256" key="1">
    <source>
        <dbReference type="SAM" id="MobiDB-lite"/>
    </source>
</evidence>